<evidence type="ECO:0000313" key="2">
    <source>
        <dbReference type="Proteomes" id="UP000657918"/>
    </source>
</evidence>
<dbReference type="Proteomes" id="UP000657918">
    <property type="component" value="Unassembled WGS sequence"/>
</dbReference>
<gene>
    <name evidence="1" type="ORF">SADUNF_Sadunf07G0040900</name>
</gene>
<comment type="caution">
    <text evidence="1">The sequence shown here is derived from an EMBL/GenBank/DDBJ whole genome shotgun (WGS) entry which is preliminary data.</text>
</comment>
<dbReference type="EMBL" id="JADGMS010000007">
    <property type="protein sequence ID" value="KAF9678495.1"/>
    <property type="molecule type" value="Genomic_DNA"/>
</dbReference>
<dbReference type="AlphaFoldDB" id="A0A835JW12"/>
<protein>
    <submittedName>
        <fullName evidence="1">Uncharacterized protein</fullName>
    </submittedName>
</protein>
<accession>A0A835JW12</accession>
<sequence length="106" mass="11501">MFCFSLPLAAVRARSSVPGRVQVVDPKRGHVVVSVCCGLGNKLSELLSPSERSGHSSRPTLCTVVPLFLLLKNEEAKFEIGGLFPETKGIKKIRTLSVIKDGDSRH</sequence>
<proteinExistence type="predicted"/>
<keyword evidence="2" id="KW-1185">Reference proteome</keyword>
<dbReference type="OrthoDB" id="10534737at2759"/>
<name>A0A835JW12_9ROSI</name>
<evidence type="ECO:0000313" key="1">
    <source>
        <dbReference type="EMBL" id="KAF9678495.1"/>
    </source>
</evidence>
<reference evidence="1 2" key="1">
    <citation type="submission" date="2020-10" db="EMBL/GenBank/DDBJ databases">
        <title>Plant Genome Project.</title>
        <authorList>
            <person name="Zhang R.-G."/>
        </authorList>
    </citation>
    <scope>NUCLEOTIDE SEQUENCE [LARGE SCALE GENOMIC DNA]</scope>
    <source>
        <strain evidence="1">FAFU-HL-1</strain>
        <tissue evidence="1">Leaf</tissue>
    </source>
</reference>
<organism evidence="1 2">
    <name type="scientific">Salix dunnii</name>
    <dbReference type="NCBI Taxonomy" id="1413687"/>
    <lineage>
        <taxon>Eukaryota</taxon>
        <taxon>Viridiplantae</taxon>
        <taxon>Streptophyta</taxon>
        <taxon>Embryophyta</taxon>
        <taxon>Tracheophyta</taxon>
        <taxon>Spermatophyta</taxon>
        <taxon>Magnoliopsida</taxon>
        <taxon>eudicotyledons</taxon>
        <taxon>Gunneridae</taxon>
        <taxon>Pentapetalae</taxon>
        <taxon>rosids</taxon>
        <taxon>fabids</taxon>
        <taxon>Malpighiales</taxon>
        <taxon>Salicaceae</taxon>
        <taxon>Saliceae</taxon>
        <taxon>Salix</taxon>
    </lineage>
</organism>